<evidence type="ECO:0000256" key="1">
    <source>
        <dbReference type="ARBA" id="ARBA00022737"/>
    </source>
</evidence>
<dbReference type="Gene3D" id="1.25.40.10">
    <property type="entry name" value="Tetratricopeptide repeat domain"/>
    <property type="match status" value="1"/>
</dbReference>
<evidence type="ECO:0000313" key="5">
    <source>
        <dbReference type="Proteomes" id="UP000263013"/>
    </source>
</evidence>
<evidence type="ECO:0000256" key="2">
    <source>
        <dbReference type="ARBA" id="ARBA00022803"/>
    </source>
</evidence>
<sequence length="566" mass="63243">MLRTLGELSFELPDVVERKVFRKRKPLLLLAYLLSEGPRSRRHLVELFWPGANDGYNSLSVALTQLRAAGVHLEGGEVLRAEAAWDVKELKAALAAGQLAEARRLYQGRFLEGADDGLSLELEEWAWSQREAIIQDLWEAHLKRAQALYGLGWEEEAQALLAQARSLPGVEEVVEEVPELRPFPWEVRRAFYAVGLVGFSKAVELLELPTEALDFLVREGLLDAQGRPRLEMPTNLPARQVALELARQLPLSEAAPLYKLSRAHWEETDRARGRLALLRLVRAQVDEHPQEALELLSELSPDTEVLLLRARALERLGRYKEALELLDELPPGPDRSALRGGVLLRLGLFKEAQAEVEAASQGGVFAQAEAWNLQGMMLVGQGRMQEAAEAFSRAAVRFLMAGEEVRHLGALSNRAAVLAELGQGEAAFDELLREIGERKGLRARVCLNLGVVRERQGRLEEAERLYRESLELAQGNLEAMGRAWNNLGALYHRQGKTQEARAAYQEALRLARTGQEWVLTAAVLANLAELTGERASLEEAIALLEEAQYTVLAERYRSRLDAFRPN</sequence>
<dbReference type="PROSITE" id="PS50005">
    <property type="entry name" value="TPR"/>
    <property type="match status" value="2"/>
</dbReference>
<evidence type="ECO:0000313" key="4">
    <source>
        <dbReference type="EMBL" id="AWR88046.1"/>
    </source>
</evidence>
<dbReference type="InterPro" id="IPR011990">
    <property type="entry name" value="TPR-like_helical_dom_sf"/>
</dbReference>
<dbReference type="PANTHER" id="PTHR12558:SF13">
    <property type="entry name" value="CELL DIVISION CYCLE PROTEIN 27 HOMOLOG"/>
    <property type="match status" value="1"/>
</dbReference>
<accession>A0ABM6WLL7</accession>
<evidence type="ECO:0000256" key="3">
    <source>
        <dbReference type="PROSITE-ProRule" id="PRU00339"/>
    </source>
</evidence>
<dbReference type="Pfam" id="PF13432">
    <property type="entry name" value="TPR_16"/>
    <property type="match status" value="2"/>
</dbReference>
<dbReference type="Pfam" id="PF07719">
    <property type="entry name" value="TPR_2"/>
    <property type="match status" value="1"/>
</dbReference>
<reference evidence="4 5" key="1">
    <citation type="submission" date="2017-05" db="EMBL/GenBank/DDBJ databases">
        <title>Complete genome sequence of Meiothermus taiwanensis WR-220.</title>
        <authorList>
            <person name="Wu W.-L."/>
            <person name="Lo W.-S."/>
            <person name="Kuo C.-H."/>
            <person name="Wu S.-H."/>
        </authorList>
    </citation>
    <scope>NUCLEOTIDE SEQUENCE [LARGE SCALE GENOMIC DNA]</scope>
    <source>
        <strain evidence="4 5">WR-220</strain>
        <plasmid evidence="4 5">pMtWR-220</plasmid>
    </source>
</reference>
<feature type="repeat" description="TPR" evidence="3">
    <location>
        <begin position="443"/>
        <end position="476"/>
    </location>
</feature>
<dbReference type="InterPro" id="IPR019734">
    <property type="entry name" value="TPR_rpt"/>
</dbReference>
<keyword evidence="1" id="KW-0677">Repeat</keyword>
<organism evidence="4 5">
    <name type="scientific">Meiothermus taiwanensis WR-220</name>
    <dbReference type="NCBI Taxonomy" id="1339250"/>
    <lineage>
        <taxon>Bacteria</taxon>
        <taxon>Thermotogati</taxon>
        <taxon>Deinococcota</taxon>
        <taxon>Deinococci</taxon>
        <taxon>Thermales</taxon>
        <taxon>Thermaceae</taxon>
        <taxon>Meiothermus</taxon>
    </lineage>
</organism>
<dbReference type="Proteomes" id="UP000263013">
    <property type="component" value="Plasmid pMtWR-220"/>
</dbReference>
<dbReference type="PROSITE" id="PS50293">
    <property type="entry name" value="TPR_REGION"/>
    <property type="match status" value="1"/>
</dbReference>
<dbReference type="SMART" id="SM00028">
    <property type="entry name" value="TPR"/>
    <property type="match status" value="4"/>
</dbReference>
<proteinExistence type="predicted"/>
<name>A0ABM6WLL7_9DEIN</name>
<protein>
    <submittedName>
        <fullName evidence="4">Transcriptional regulator, SARP family</fullName>
    </submittedName>
</protein>
<gene>
    <name evidence="4" type="ORF">Mtai_v1c28220</name>
</gene>
<keyword evidence="2 3" id="KW-0802">TPR repeat</keyword>
<feature type="repeat" description="TPR" evidence="3">
    <location>
        <begin position="481"/>
        <end position="514"/>
    </location>
</feature>
<geneLocation type="plasmid" evidence="4 5">
    <name>pMtWR-220</name>
</geneLocation>
<dbReference type="Pfam" id="PF13424">
    <property type="entry name" value="TPR_12"/>
    <property type="match status" value="1"/>
</dbReference>
<dbReference type="RefSeq" id="WP_027888916.1">
    <property type="nucleotide sequence ID" value="NZ_CP021131.1"/>
</dbReference>
<keyword evidence="4" id="KW-0614">Plasmid</keyword>
<keyword evidence="5" id="KW-1185">Reference proteome</keyword>
<dbReference type="PANTHER" id="PTHR12558">
    <property type="entry name" value="CELL DIVISION CYCLE 16,23,27"/>
    <property type="match status" value="1"/>
</dbReference>
<dbReference type="EMBL" id="CP021131">
    <property type="protein sequence ID" value="AWR88046.1"/>
    <property type="molecule type" value="Genomic_DNA"/>
</dbReference>
<dbReference type="SUPFAM" id="SSF48452">
    <property type="entry name" value="TPR-like"/>
    <property type="match status" value="2"/>
</dbReference>
<dbReference type="InterPro" id="IPR013105">
    <property type="entry name" value="TPR_2"/>
</dbReference>